<dbReference type="Proteomes" id="UP000703661">
    <property type="component" value="Unassembled WGS sequence"/>
</dbReference>
<dbReference type="AlphaFoldDB" id="A0A9P6MPA8"/>
<feature type="region of interest" description="Disordered" evidence="1">
    <location>
        <begin position="1"/>
        <end position="142"/>
    </location>
</feature>
<proteinExistence type="predicted"/>
<feature type="compositionally biased region" description="Low complexity" evidence="1">
    <location>
        <begin position="16"/>
        <end position="25"/>
    </location>
</feature>
<protein>
    <submittedName>
        <fullName evidence="2">Uncharacterized protein</fullName>
    </submittedName>
</protein>
<feature type="compositionally biased region" description="Low complexity" evidence="1">
    <location>
        <begin position="388"/>
        <end position="416"/>
    </location>
</feature>
<feature type="compositionally biased region" description="Polar residues" evidence="1">
    <location>
        <begin position="745"/>
        <end position="756"/>
    </location>
</feature>
<feature type="compositionally biased region" description="Acidic residues" evidence="1">
    <location>
        <begin position="727"/>
        <end position="738"/>
    </location>
</feature>
<feature type="compositionally biased region" description="Polar residues" evidence="1">
    <location>
        <begin position="417"/>
        <end position="476"/>
    </location>
</feature>
<dbReference type="EMBL" id="JAAAID010001690">
    <property type="protein sequence ID" value="KAG0009103.1"/>
    <property type="molecule type" value="Genomic_DNA"/>
</dbReference>
<feature type="compositionally biased region" description="Basic and acidic residues" evidence="1">
    <location>
        <begin position="541"/>
        <end position="550"/>
    </location>
</feature>
<feature type="compositionally biased region" description="Polar residues" evidence="1">
    <location>
        <begin position="26"/>
        <end position="66"/>
    </location>
</feature>
<accession>A0A9P6MPA8</accession>
<feature type="compositionally biased region" description="Basic and acidic residues" evidence="1">
    <location>
        <begin position="694"/>
        <end position="705"/>
    </location>
</feature>
<comment type="caution">
    <text evidence="2">The sequence shown here is derived from an EMBL/GenBank/DDBJ whole genome shotgun (WGS) entry which is preliminary data.</text>
</comment>
<feature type="compositionally biased region" description="Polar residues" evidence="1">
    <location>
        <begin position="711"/>
        <end position="724"/>
    </location>
</feature>
<gene>
    <name evidence="2" type="ORF">BGZ80_002745</name>
</gene>
<feature type="compositionally biased region" description="Low complexity" evidence="1">
    <location>
        <begin position="477"/>
        <end position="504"/>
    </location>
</feature>
<feature type="compositionally biased region" description="Acidic residues" evidence="1">
    <location>
        <begin position="758"/>
        <end position="768"/>
    </location>
</feature>
<feature type="compositionally biased region" description="Basic and acidic residues" evidence="1">
    <location>
        <begin position="572"/>
        <end position="581"/>
    </location>
</feature>
<organism evidence="2 3">
    <name type="scientific">Entomortierella chlamydospora</name>
    <dbReference type="NCBI Taxonomy" id="101097"/>
    <lineage>
        <taxon>Eukaryota</taxon>
        <taxon>Fungi</taxon>
        <taxon>Fungi incertae sedis</taxon>
        <taxon>Mucoromycota</taxon>
        <taxon>Mortierellomycotina</taxon>
        <taxon>Mortierellomycetes</taxon>
        <taxon>Mortierellales</taxon>
        <taxon>Mortierellaceae</taxon>
        <taxon>Entomortierella</taxon>
    </lineage>
</organism>
<feature type="compositionally biased region" description="Polar residues" evidence="1">
    <location>
        <begin position="334"/>
        <end position="347"/>
    </location>
</feature>
<name>A0A9P6MPA8_9FUNG</name>
<feature type="compositionally biased region" description="Polar residues" evidence="1">
    <location>
        <begin position="355"/>
        <end position="364"/>
    </location>
</feature>
<feature type="compositionally biased region" description="Low complexity" evidence="1">
    <location>
        <begin position="108"/>
        <end position="121"/>
    </location>
</feature>
<feature type="region of interest" description="Disordered" evidence="1">
    <location>
        <begin position="686"/>
        <end position="781"/>
    </location>
</feature>
<evidence type="ECO:0000313" key="2">
    <source>
        <dbReference type="EMBL" id="KAG0009103.1"/>
    </source>
</evidence>
<reference evidence="2" key="1">
    <citation type="journal article" date="2020" name="Fungal Divers.">
        <title>Resolving the Mortierellaceae phylogeny through synthesis of multi-gene phylogenetics and phylogenomics.</title>
        <authorList>
            <person name="Vandepol N."/>
            <person name="Liber J."/>
            <person name="Desiro A."/>
            <person name="Na H."/>
            <person name="Kennedy M."/>
            <person name="Barry K."/>
            <person name="Grigoriev I.V."/>
            <person name="Miller A.N."/>
            <person name="O'Donnell K."/>
            <person name="Stajich J.E."/>
            <person name="Bonito G."/>
        </authorList>
    </citation>
    <scope>NUCLEOTIDE SEQUENCE</scope>
    <source>
        <strain evidence="2">NRRL 2769</strain>
    </source>
</reference>
<sequence>MQSYVRGAEKSRRSESSASASTKSTMLHSHSSRSNPYISTTSVRNGHPSTSNATTKGMSGALSSRGNPFEHSGQNRKHSSAFPHTDRIDEEYDGNEQHEQETRHRQHNSSNSNGSSFSRNSTATGRTALRHPEGSSSSNLATADSNFRAGMKLVQQAYEDKYQALVEEVNTWKWISEEQSAQITAMATELSRVEESYAALQKEAIVSMVDQHSGVSLTQLEKSILETIEADAENGETGYGAIADADTSSFMLDDDTEPSGAPPSHQSRLVREDNMSKEQKIGNTSATAQTLFKNSLQPASSRPRASTEISNQSGYPPSKQSSSSIARNGAAVLTDNSPNGLKNIQKSESTDSLRSKRNTISSSARPIYPNTLLSSSTAKRHSSVSPLSPRTRASAPTSRAAGTSTSFSSNSTPSTSPRQQTGRLATSSTVTGSIATRTSRQQQQKEYGLNVRSSTSYPANLSVSPRSSASQVDRTTSAPQSKSSSSIIARSSQRSGSESLSTSGLSPAALKLIRQQEQQQLEEETEYKQKSSGSTRHTSHHQTDDEDHHRSVSHGYAPSSTSESSRPHRRKASESGHESVTHSHATGYESTFKYDSHRRQNSSYGDKHDSHSTSASVVTAFNEGDKTTEETLDEVSRIVKDRSLNQRFRDLIHQAIAEKENQLDNDVGNGTVEGDLTLEVIDQSLLLDDDQEPEGDHSRLTQKEEEHDEGTSIQGDESLQQSQADEGYPDESILEEPEQAPLGSDVNSSVKRNVMSSDEIEANDEDESGMAARKSTRKQTM</sequence>
<evidence type="ECO:0000313" key="3">
    <source>
        <dbReference type="Proteomes" id="UP000703661"/>
    </source>
</evidence>
<evidence type="ECO:0000256" key="1">
    <source>
        <dbReference type="SAM" id="MobiDB-lite"/>
    </source>
</evidence>
<feature type="compositionally biased region" description="Basic and acidic residues" evidence="1">
    <location>
        <begin position="269"/>
        <end position="280"/>
    </location>
</feature>
<feature type="compositionally biased region" description="Polar residues" evidence="1">
    <location>
        <begin position="281"/>
        <end position="311"/>
    </location>
</feature>
<feature type="region of interest" description="Disordered" evidence="1">
    <location>
        <begin position="516"/>
        <end position="615"/>
    </location>
</feature>
<feature type="region of interest" description="Disordered" evidence="1">
    <location>
        <begin position="250"/>
        <end position="504"/>
    </location>
</feature>
<keyword evidence="3" id="KW-1185">Reference proteome</keyword>
<feature type="compositionally biased region" description="Low complexity" evidence="1">
    <location>
        <begin position="312"/>
        <end position="324"/>
    </location>
</feature>